<dbReference type="SMART" id="SM00020">
    <property type="entry name" value="Tryp_SPc"/>
    <property type="match status" value="2"/>
</dbReference>
<dbReference type="InterPro" id="IPR043504">
    <property type="entry name" value="Peptidase_S1_PA_chymotrypsin"/>
</dbReference>
<keyword evidence="3 5" id="KW-0720">Serine protease</keyword>
<dbReference type="Proteomes" id="UP000824219">
    <property type="component" value="Linkage Group LG10"/>
</dbReference>
<dbReference type="InterPro" id="IPR018114">
    <property type="entry name" value="TRYPSIN_HIS"/>
</dbReference>
<evidence type="ECO:0000259" key="7">
    <source>
        <dbReference type="PROSITE" id="PS50240"/>
    </source>
</evidence>
<dbReference type="GO" id="GO:0006508">
    <property type="term" value="P:proteolysis"/>
    <property type="evidence" value="ECO:0007669"/>
    <property type="project" value="UniProtKB-KW"/>
</dbReference>
<feature type="signal peptide" evidence="6">
    <location>
        <begin position="1"/>
        <end position="19"/>
    </location>
</feature>
<dbReference type="PROSITE" id="PS00135">
    <property type="entry name" value="TRYPSIN_SER"/>
    <property type="match status" value="1"/>
</dbReference>
<evidence type="ECO:0000256" key="1">
    <source>
        <dbReference type="ARBA" id="ARBA00022670"/>
    </source>
</evidence>
<dbReference type="EMBL" id="JAHKSW010000010">
    <property type="protein sequence ID" value="KAG7327574.1"/>
    <property type="molecule type" value="Genomic_DNA"/>
</dbReference>
<proteinExistence type="predicted"/>
<dbReference type="CDD" id="cd00190">
    <property type="entry name" value="Tryp_SPc"/>
    <property type="match status" value="2"/>
</dbReference>
<feature type="chain" id="PRO_5039417307" description="Peptidase S1 domain-containing protein" evidence="6">
    <location>
        <begin position="20"/>
        <end position="507"/>
    </location>
</feature>
<dbReference type="InterPro" id="IPR033116">
    <property type="entry name" value="TRYPSIN_SER"/>
</dbReference>
<keyword evidence="6" id="KW-0732">Signal</keyword>
<name>A0A9D3SQ41_9TELE</name>
<dbReference type="InterPro" id="IPR001314">
    <property type="entry name" value="Peptidase_S1A"/>
</dbReference>
<dbReference type="PROSITE" id="PS50240">
    <property type="entry name" value="TRYPSIN_DOM"/>
    <property type="match status" value="2"/>
</dbReference>
<dbReference type="InterPro" id="IPR001254">
    <property type="entry name" value="Trypsin_dom"/>
</dbReference>
<feature type="domain" description="Peptidase S1" evidence="7">
    <location>
        <begin position="278"/>
        <end position="504"/>
    </location>
</feature>
<evidence type="ECO:0000256" key="6">
    <source>
        <dbReference type="SAM" id="SignalP"/>
    </source>
</evidence>
<dbReference type="PANTHER" id="PTHR24271:SF87">
    <property type="entry name" value="ARGININE ESTERASE-LIKE-RELATED"/>
    <property type="match status" value="1"/>
</dbReference>
<reference evidence="8 9" key="1">
    <citation type="submission" date="2021-06" db="EMBL/GenBank/DDBJ databases">
        <title>Chromosome-level genome assembly of the red-tail catfish (Hemibagrus wyckioides).</title>
        <authorList>
            <person name="Shao F."/>
        </authorList>
    </citation>
    <scope>NUCLEOTIDE SEQUENCE [LARGE SCALE GENOMIC DNA]</scope>
    <source>
        <strain evidence="8">EC202008001</strain>
        <tissue evidence="8">Blood</tissue>
    </source>
</reference>
<evidence type="ECO:0000313" key="9">
    <source>
        <dbReference type="Proteomes" id="UP000824219"/>
    </source>
</evidence>
<dbReference type="PRINTS" id="PR00722">
    <property type="entry name" value="CHYMOTRYPSIN"/>
</dbReference>
<evidence type="ECO:0000256" key="2">
    <source>
        <dbReference type="ARBA" id="ARBA00022801"/>
    </source>
</evidence>
<organism evidence="8 9">
    <name type="scientific">Hemibagrus wyckioides</name>
    <dbReference type="NCBI Taxonomy" id="337641"/>
    <lineage>
        <taxon>Eukaryota</taxon>
        <taxon>Metazoa</taxon>
        <taxon>Chordata</taxon>
        <taxon>Craniata</taxon>
        <taxon>Vertebrata</taxon>
        <taxon>Euteleostomi</taxon>
        <taxon>Actinopterygii</taxon>
        <taxon>Neopterygii</taxon>
        <taxon>Teleostei</taxon>
        <taxon>Ostariophysi</taxon>
        <taxon>Siluriformes</taxon>
        <taxon>Bagridae</taxon>
        <taxon>Hemibagrus</taxon>
    </lineage>
</organism>
<evidence type="ECO:0000256" key="5">
    <source>
        <dbReference type="RuleBase" id="RU363034"/>
    </source>
</evidence>
<dbReference type="FunFam" id="2.40.10.10:FF:000068">
    <property type="entry name" value="transmembrane protease serine 2"/>
    <property type="match status" value="2"/>
</dbReference>
<dbReference type="Gene3D" id="2.40.10.10">
    <property type="entry name" value="Trypsin-like serine proteases"/>
    <property type="match status" value="3"/>
</dbReference>
<keyword evidence="1 5" id="KW-0645">Protease</keyword>
<dbReference type="AlphaFoldDB" id="A0A9D3SQ41"/>
<dbReference type="GO" id="GO:0004252">
    <property type="term" value="F:serine-type endopeptidase activity"/>
    <property type="evidence" value="ECO:0007669"/>
    <property type="project" value="InterPro"/>
</dbReference>
<dbReference type="InterPro" id="IPR009003">
    <property type="entry name" value="Peptidase_S1_PA"/>
</dbReference>
<protein>
    <recommendedName>
        <fullName evidence="7">Peptidase S1 domain-containing protein</fullName>
    </recommendedName>
</protein>
<keyword evidence="2 5" id="KW-0378">Hydrolase</keyword>
<evidence type="ECO:0000256" key="4">
    <source>
        <dbReference type="ARBA" id="ARBA00023157"/>
    </source>
</evidence>
<dbReference type="FunFam" id="2.40.10.10:FF:000036">
    <property type="entry name" value="Trypsin beta"/>
    <property type="match status" value="2"/>
</dbReference>
<dbReference type="Pfam" id="PF00089">
    <property type="entry name" value="Trypsin"/>
    <property type="match status" value="2"/>
</dbReference>
<sequence length="507" mass="56221">MALFPLALLTCLLSQIGHCAYVNMGIVNGSVVKAHSRPYMVSIQNKGKHTCGGFLVSENIVMTAAHCWKPEMTIVAGAHDLKEDRSIHTEVKLYHIHPKYNSETKFNDIMLLQLNKPIKKTKDISWITIPKKQNQDVKANQVCSIAGWGKQSDNGRSSDQLMEVNVNVIKTKDCKKQWGEPFSVSSVVCSKSRGGFCEGDSGGPLVCKDTAVGIVSFYEDGKCKTPQLPYVYTKISKYLPWINRILGRMDGRMKTVHILLLAAAFSIFTFNGTHGEEIINGKKAKKNSLQYMASVQYKDMHRCGGFLINPSYVLTAAHCYISGLSVVLGTHNIDPKRNDLRRYTVKSVHIHPFYKESPRNGVDIMLLKLSKKINLNEKVKIAKIPNKRQQVKPNIKCQVAGWGKTETRENMTDLLVADVSTINIAVCKKEWAKVFPLPHDVLCAGAYKTKSGACQGDSGGPLVCKGVAVGIVSFNFKGNCTYPNLPNVYTTISAYTDWINKVIKGDT</sequence>
<evidence type="ECO:0000256" key="3">
    <source>
        <dbReference type="ARBA" id="ARBA00022825"/>
    </source>
</evidence>
<evidence type="ECO:0000313" key="8">
    <source>
        <dbReference type="EMBL" id="KAG7327574.1"/>
    </source>
</evidence>
<dbReference type="PANTHER" id="PTHR24271">
    <property type="entry name" value="KALLIKREIN-RELATED"/>
    <property type="match status" value="1"/>
</dbReference>
<gene>
    <name evidence="8" type="ORF">KOW79_009180</name>
</gene>
<keyword evidence="4" id="KW-1015">Disulfide bond</keyword>
<dbReference type="OrthoDB" id="8440449at2759"/>
<dbReference type="PROSITE" id="PS00134">
    <property type="entry name" value="TRYPSIN_HIS"/>
    <property type="match status" value="2"/>
</dbReference>
<dbReference type="SUPFAM" id="SSF50494">
    <property type="entry name" value="Trypsin-like serine proteases"/>
    <property type="match status" value="2"/>
</dbReference>
<comment type="caution">
    <text evidence="8">The sequence shown here is derived from an EMBL/GenBank/DDBJ whole genome shotgun (WGS) entry which is preliminary data.</text>
</comment>
<feature type="domain" description="Peptidase S1" evidence="7">
    <location>
        <begin position="26"/>
        <end position="247"/>
    </location>
</feature>
<keyword evidence="9" id="KW-1185">Reference proteome</keyword>
<accession>A0A9D3SQ41</accession>